<proteinExistence type="inferred from homology"/>
<accession>A0ABZ3F256</accession>
<dbReference type="CDD" id="cd11316">
    <property type="entry name" value="AmyAc_bac2_AmyA"/>
    <property type="match status" value="1"/>
</dbReference>
<sequence>MKTRIFSILLAACVSIGSFAGCGNGGGEDAKKTGVISGSAGEEQEGGDSADALGGTVAEKPSLNVLDDKYRTFYEVFVYSFYDGNGDGIGDLQGLTKKLDYINDGDDTTDTDLGCNGIWLMPIMPSTTYHKYDVTDYRGIDEQYGTMGDFEEFMAACDERGIDVILDLVLNHTSSSHPWFIKACSYLKSIGDTEPSPEDCPYIDYYNFSREGGAGYSGLDEIWYYEARFWSEMPDLNLGNEAVRGEIEDIVDFWLAKGVDGFRLDAAKEYYSGTVDANIEVLSWFSEMVKEKKEDAYIVAEVWSDMDTYAKYYESGIDSVFDFAFADSGGIIANTVKGSQSASGFGKALQSLDEKFSQYNADYIDAPFYTNHDLGRSAGYYSGENAESQTKMAGGLNLMMNGSCFLYYGEELGMKGSGKDENKRAPMYWSENSEEAGMCAGPPDMDAVKMKYGSLSEQVETADSIYNYYKEAIRLRNVYPEIARGEVSYVESASGNNVCVIKKAYEDSEILLIMNISGEEQAVDLSGITVNEEEINDIESLGGALLTGEEKIGVENAEVIMPPYSIGVFR</sequence>
<organism evidence="5 6">
    <name type="scientific">Kineothrix sedimenti</name>
    <dbReference type="NCBI Taxonomy" id="3123317"/>
    <lineage>
        <taxon>Bacteria</taxon>
        <taxon>Bacillati</taxon>
        <taxon>Bacillota</taxon>
        <taxon>Clostridia</taxon>
        <taxon>Lachnospirales</taxon>
        <taxon>Lachnospiraceae</taxon>
        <taxon>Kineothrix</taxon>
    </lineage>
</organism>
<dbReference type="PANTHER" id="PTHR10357">
    <property type="entry name" value="ALPHA-AMYLASE FAMILY MEMBER"/>
    <property type="match status" value="1"/>
</dbReference>
<evidence type="ECO:0000256" key="2">
    <source>
        <dbReference type="SAM" id="MobiDB-lite"/>
    </source>
</evidence>
<protein>
    <submittedName>
        <fullName evidence="5">Alpha-amylase family glycosyl hydrolase</fullName>
    </submittedName>
</protein>
<feature type="domain" description="Glycosyl hydrolase family 13 catalytic" evidence="4">
    <location>
        <begin position="75"/>
        <end position="458"/>
    </location>
</feature>
<dbReference type="SMART" id="SM00642">
    <property type="entry name" value="Aamy"/>
    <property type="match status" value="1"/>
</dbReference>
<evidence type="ECO:0000256" key="1">
    <source>
        <dbReference type="ARBA" id="ARBA00008061"/>
    </source>
</evidence>
<feature type="signal peptide" evidence="3">
    <location>
        <begin position="1"/>
        <end position="20"/>
    </location>
</feature>
<dbReference type="PANTHER" id="PTHR10357:SF179">
    <property type="entry name" value="NEUTRAL AND BASIC AMINO ACID TRANSPORT PROTEIN RBAT"/>
    <property type="match status" value="1"/>
</dbReference>
<evidence type="ECO:0000259" key="4">
    <source>
        <dbReference type="SMART" id="SM00642"/>
    </source>
</evidence>
<dbReference type="InterPro" id="IPR017853">
    <property type="entry name" value="GH"/>
</dbReference>
<evidence type="ECO:0000313" key="6">
    <source>
        <dbReference type="Proteomes" id="UP001451571"/>
    </source>
</evidence>
<keyword evidence="3" id="KW-0732">Signal</keyword>
<evidence type="ECO:0000256" key="3">
    <source>
        <dbReference type="SAM" id="SignalP"/>
    </source>
</evidence>
<feature type="chain" id="PRO_5047196694" evidence="3">
    <location>
        <begin position="21"/>
        <end position="570"/>
    </location>
</feature>
<dbReference type="Proteomes" id="UP001451571">
    <property type="component" value="Chromosome"/>
</dbReference>
<dbReference type="GO" id="GO:0016787">
    <property type="term" value="F:hydrolase activity"/>
    <property type="evidence" value="ECO:0007669"/>
    <property type="project" value="UniProtKB-KW"/>
</dbReference>
<dbReference type="Pfam" id="PF00128">
    <property type="entry name" value="Alpha-amylase"/>
    <property type="match status" value="1"/>
</dbReference>
<feature type="region of interest" description="Disordered" evidence="2">
    <location>
        <begin position="33"/>
        <end position="54"/>
    </location>
</feature>
<dbReference type="Gene3D" id="3.90.400.10">
    <property type="entry name" value="Oligo-1,6-glucosidase, Domain 2"/>
    <property type="match status" value="1"/>
</dbReference>
<gene>
    <name evidence="5" type="ORF">V6984_08300</name>
</gene>
<name>A0ABZ3F256_9FIRM</name>
<dbReference type="InterPro" id="IPR006047">
    <property type="entry name" value="GH13_cat_dom"/>
</dbReference>
<comment type="similarity">
    <text evidence="1">Belongs to the glycosyl hydrolase 13 family.</text>
</comment>
<dbReference type="EMBL" id="CP146256">
    <property type="protein sequence ID" value="XAH75740.1"/>
    <property type="molecule type" value="Genomic_DNA"/>
</dbReference>
<keyword evidence="6" id="KW-1185">Reference proteome</keyword>
<dbReference type="InterPro" id="IPR045857">
    <property type="entry name" value="O16G_dom_2"/>
</dbReference>
<reference evidence="5 6" key="1">
    <citation type="submission" date="2024-02" db="EMBL/GenBank/DDBJ databases">
        <title>Bacterial strain from lacustrine sediment.</title>
        <authorList>
            <person name="Petit C."/>
            <person name="Fadhlaoui K."/>
        </authorList>
    </citation>
    <scope>NUCLEOTIDE SEQUENCE [LARGE SCALE GENOMIC DNA]</scope>
    <source>
        <strain evidence="5 6">IPX-CK</strain>
    </source>
</reference>
<dbReference type="PROSITE" id="PS51257">
    <property type="entry name" value="PROKAR_LIPOPROTEIN"/>
    <property type="match status" value="1"/>
</dbReference>
<evidence type="ECO:0000313" key="5">
    <source>
        <dbReference type="EMBL" id="XAH75740.1"/>
    </source>
</evidence>
<keyword evidence="5" id="KW-0378">Hydrolase</keyword>
<dbReference type="RefSeq" id="WP_342759313.1">
    <property type="nucleotide sequence ID" value="NZ_CP146256.1"/>
</dbReference>
<dbReference type="Gene3D" id="3.20.20.80">
    <property type="entry name" value="Glycosidases"/>
    <property type="match status" value="1"/>
</dbReference>
<dbReference type="SUPFAM" id="SSF51445">
    <property type="entry name" value="(Trans)glycosidases"/>
    <property type="match status" value="1"/>
</dbReference>